<dbReference type="PROSITE" id="PS00151">
    <property type="entry name" value="ACYLPHOSPHATASE_2"/>
    <property type="match status" value="1"/>
</dbReference>
<protein>
    <recommendedName>
        <fullName evidence="1">Acylphosphatase-like domain-containing protein</fullName>
    </recommendedName>
</protein>
<dbReference type="InterPro" id="IPR036046">
    <property type="entry name" value="Acylphosphatase-like_dom_sf"/>
</dbReference>
<dbReference type="EMBL" id="BARU01018828">
    <property type="protein sequence ID" value="GAH60580.1"/>
    <property type="molecule type" value="Genomic_DNA"/>
</dbReference>
<dbReference type="Gene3D" id="3.30.70.100">
    <property type="match status" value="1"/>
</dbReference>
<proteinExistence type="predicted"/>
<dbReference type="AlphaFoldDB" id="X1HU48"/>
<sequence>MENMAHLSAKVYGYVQGVNFRYFVIREAGYLRLSGYVRNLPGGAVEVEAEGDKNQLQILVERLKVGAPGARVTEVETSWSNYSGQFTAFEIRF</sequence>
<gene>
    <name evidence="2" type="ORF">S03H2_31082</name>
</gene>
<evidence type="ECO:0000259" key="1">
    <source>
        <dbReference type="PROSITE" id="PS51160"/>
    </source>
</evidence>
<evidence type="ECO:0000313" key="2">
    <source>
        <dbReference type="EMBL" id="GAH60580.1"/>
    </source>
</evidence>
<dbReference type="PANTHER" id="PTHR47268">
    <property type="entry name" value="ACYLPHOSPHATASE"/>
    <property type="match status" value="1"/>
</dbReference>
<dbReference type="InterPro" id="IPR017968">
    <property type="entry name" value="Acylphosphatase_CS"/>
</dbReference>
<dbReference type="InterPro" id="IPR001792">
    <property type="entry name" value="Acylphosphatase-like_dom"/>
</dbReference>
<name>X1HU48_9ZZZZ</name>
<dbReference type="GO" id="GO:0003998">
    <property type="term" value="F:acylphosphatase activity"/>
    <property type="evidence" value="ECO:0007669"/>
    <property type="project" value="InterPro"/>
</dbReference>
<dbReference type="PANTHER" id="PTHR47268:SF4">
    <property type="entry name" value="ACYLPHOSPHATASE"/>
    <property type="match status" value="1"/>
</dbReference>
<dbReference type="SUPFAM" id="SSF54975">
    <property type="entry name" value="Acylphosphatase/BLUF domain-like"/>
    <property type="match status" value="1"/>
</dbReference>
<dbReference type="PROSITE" id="PS00150">
    <property type="entry name" value="ACYLPHOSPHATASE_1"/>
    <property type="match status" value="1"/>
</dbReference>
<dbReference type="Pfam" id="PF00708">
    <property type="entry name" value="Acylphosphatase"/>
    <property type="match status" value="1"/>
</dbReference>
<organism evidence="2">
    <name type="scientific">marine sediment metagenome</name>
    <dbReference type="NCBI Taxonomy" id="412755"/>
    <lineage>
        <taxon>unclassified sequences</taxon>
        <taxon>metagenomes</taxon>
        <taxon>ecological metagenomes</taxon>
    </lineage>
</organism>
<reference evidence="2" key="1">
    <citation type="journal article" date="2014" name="Front. Microbiol.">
        <title>High frequency of phylogenetically diverse reductive dehalogenase-homologous genes in deep subseafloor sedimentary metagenomes.</title>
        <authorList>
            <person name="Kawai M."/>
            <person name="Futagami T."/>
            <person name="Toyoda A."/>
            <person name="Takaki Y."/>
            <person name="Nishi S."/>
            <person name="Hori S."/>
            <person name="Arai W."/>
            <person name="Tsubouchi T."/>
            <person name="Morono Y."/>
            <person name="Uchiyama I."/>
            <person name="Ito T."/>
            <person name="Fujiyama A."/>
            <person name="Inagaki F."/>
            <person name="Takami H."/>
        </authorList>
    </citation>
    <scope>NUCLEOTIDE SEQUENCE</scope>
    <source>
        <strain evidence="2">Expedition CK06-06</strain>
    </source>
</reference>
<comment type="caution">
    <text evidence="2">The sequence shown here is derived from an EMBL/GenBank/DDBJ whole genome shotgun (WGS) entry which is preliminary data.</text>
</comment>
<accession>X1HU48</accession>
<feature type="domain" description="Acylphosphatase-like" evidence="1">
    <location>
        <begin position="6"/>
        <end position="93"/>
    </location>
</feature>
<dbReference type="PROSITE" id="PS51160">
    <property type="entry name" value="ACYLPHOSPHATASE_3"/>
    <property type="match status" value="1"/>
</dbReference>
<dbReference type="InterPro" id="IPR020456">
    <property type="entry name" value="Acylphosphatase"/>
</dbReference>